<proteinExistence type="predicted"/>
<reference evidence="1 2" key="1">
    <citation type="journal article" date="2021" name="Appl. Environ. Microbiol.">
        <title>Genetic linkage and physical mapping for an oyster mushroom Pleurotus cornucopiae and QTL analysis for the trait cap color.</title>
        <authorList>
            <person name="Zhang Y."/>
            <person name="Gao W."/>
            <person name="Sonnenberg A."/>
            <person name="Chen Q."/>
            <person name="Zhang J."/>
            <person name="Huang C."/>
        </authorList>
    </citation>
    <scope>NUCLEOTIDE SEQUENCE [LARGE SCALE GENOMIC DNA]</scope>
    <source>
        <strain evidence="1">CCMSSC00406</strain>
    </source>
</reference>
<evidence type="ECO:0000313" key="2">
    <source>
        <dbReference type="Proteomes" id="UP000824881"/>
    </source>
</evidence>
<name>A0ACB7J908_PLECO</name>
<gene>
    <name evidence="1" type="ORF">CCMSSC00406_0008263</name>
</gene>
<accession>A0ACB7J908</accession>
<comment type="caution">
    <text evidence="1">The sequence shown here is derived from an EMBL/GenBank/DDBJ whole genome shotgun (WGS) entry which is preliminary data.</text>
</comment>
<keyword evidence="2" id="KW-1185">Reference proteome</keyword>
<evidence type="ECO:0000313" key="1">
    <source>
        <dbReference type="EMBL" id="KAG9227063.1"/>
    </source>
</evidence>
<dbReference type="Proteomes" id="UP000824881">
    <property type="component" value="Unassembled WGS sequence"/>
</dbReference>
<organism evidence="1 2">
    <name type="scientific">Pleurotus cornucopiae</name>
    <name type="common">Cornucopia mushroom</name>
    <dbReference type="NCBI Taxonomy" id="5321"/>
    <lineage>
        <taxon>Eukaryota</taxon>
        <taxon>Fungi</taxon>
        <taxon>Dikarya</taxon>
        <taxon>Basidiomycota</taxon>
        <taxon>Agaricomycotina</taxon>
        <taxon>Agaricomycetes</taxon>
        <taxon>Agaricomycetidae</taxon>
        <taxon>Agaricales</taxon>
        <taxon>Pleurotineae</taxon>
        <taxon>Pleurotaceae</taxon>
        <taxon>Pleurotus</taxon>
    </lineage>
</organism>
<protein>
    <submittedName>
        <fullName evidence="1">Uncharacterized protein</fullName>
    </submittedName>
</protein>
<sequence length="234" mass="25864">MQLSKTPTHSVGGYLPNTVAETWDPPRDFAWLRLPSSPLGVRSIVGLSGCILYPPFCVALAALFTTSTMPQITVVSSEGYFYAYGIDLGKGGECTLTKQFSLLESGGESSSISITDHPRPGWHPGFPMAADSSRETKRPERRSHGQHRSWRMSTAKREACFSTTSPATWHYLCLTLPLLLLHQTHLSTPTIPTVVLSSLSRISTILISDTAYETYAERKPKTNPQDPEARLLRR</sequence>
<dbReference type="EMBL" id="WQMT02000002">
    <property type="protein sequence ID" value="KAG9227063.1"/>
    <property type="molecule type" value="Genomic_DNA"/>
</dbReference>